<reference evidence="2" key="1">
    <citation type="journal article" date="2023" name="Nat. Plants">
        <title>Single-cell RNA sequencing provides a high-resolution roadmap for understanding the multicellular compartmentation of specialized metabolism.</title>
        <authorList>
            <person name="Sun S."/>
            <person name="Shen X."/>
            <person name="Li Y."/>
            <person name="Li Y."/>
            <person name="Wang S."/>
            <person name="Li R."/>
            <person name="Zhang H."/>
            <person name="Shen G."/>
            <person name="Guo B."/>
            <person name="Wei J."/>
            <person name="Xu J."/>
            <person name="St-Pierre B."/>
            <person name="Chen S."/>
            <person name="Sun C."/>
        </authorList>
    </citation>
    <scope>NUCLEOTIDE SEQUENCE [LARGE SCALE GENOMIC DNA]</scope>
</reference>
<protein>
    <submittedName>
        <fullName evidence="1">Uncharacterized protein</fullName>
    </submittedName>
</protein>
<evidence type="ECO:0000313" key="1">
    <source>
        <dbReference type="EMBL" id="KAI5657782.1"/>
    </source>
</evidence>
<comment type="caution">
    <text evidence="1">The sequence shown here is derived from an EMBL/GenBank/DDBJ whole genome shotgun (WGS) entry which is preliminary data.</text>
</comment>
<dbReference type="EMBL" id="CM044706">
    <property type="protein sequence ID" value="KAI5657782.1"/>
    <property type="molecule type" value="Genomic_DNA"/>
</dbReference>
<keyword evidence="2" id="KW-1185">Reference proteome</keyword>
<gene>
    <name evidence="1" type="ORF">M9H77_26575</name>
</gene>
<sequence>MFLDKYKADWPFNVETRFVTLLCQWKQQSGHWTSGKFGTDSWKKIVSERNAITSHNNIVKKFIAKFFRLREKWLIIHKIRMHLKFTGVLWSSMNGNNEANEEQWENNYATVHDAQRVQQVFMPNFDQQTYLFHDFGAQGCHAHLANQIPPTDEAERQQMANEQYDEIVRRLVLEDEEDEVEFICLAAVNEFLLLPPIKMPYMTFLMHAYIWVIEMLEGHPQRIWDNLKTGTLYTLRSAIIPNDIHSFRTCISAWAISRVLENYRCKKNTITQNVIAGVDHDNRTIFLYIGWEGNAHDRRVFVDATTRETANFPWPLASKYYLVDADFTKQPNL</sequence>
<organism evidence="1 2">
    <name type="scientific">Catharanthus roseus</name>
    <name type="common">Madagascar periwinkle</name>
    <name type="synonym">Vinca rosea</name>
    <dbReference type="NCBI Taxonomy" id="4058"/>
    <lineage>
        <taxon>Eukaryota</taxon>
        <taxon>Viridiplantae</taxon>
        <taxon>Streptophyta</taxon>
        <taxon>Embryophyta</taxon>
        <taxon>Tracheophyta</taxon>
        <taxon>Spermatophyta</taxon>
        <taxon>Magnoliopsida</taxon>
        <taxon>eudicotyledons</taxon>
        <taxon>Gunneridae</taxon>
        <taxon>Pentapetalae</taxon>
        <taxon>asterids</taxon>
        <taxon>lamiids</taxon>
        <taxon>Gentianales</taxon>
        <taxon>Apocynaceae</taxon>
        <taxon>Rauvolfioideae</taxon>
        <taxon>Vinceae</taxon>
        <taxon>Catharanthinae</taxon>
        <taxon>Catharanthus</taxon>
    </lineage>
</organism>
<proteinExistence type="predicted"/>
<evidence type="ECO:0000313" key="2">
    <source>
        <dbReference type="Proteomes" id="UP001060085"/>
    </source>
</evidence>
<dbReference type="Proteomes" id="UP001060085">
    <property type="component" value="Linkage Group LG06"/>
</dbReference>
<accession>A0ACC0ACS4</accession>
<name>A0ACC0ACS4_CATRO</name>